<proteinExistence type="predicted"/>
<dbReference type="InterPro" id="IPR035069">
    <property type="entry name" value="TTHA1013/TTHA0281-like"/>
</dbReference>
<evidence type="ECO:0000313" key="3">
    <source>
        <dbReference type="Proteomes" id="UP000229156"/>
    </source>
</evidence>
<feature type="domain" description="HicB-like antitoxin of toxin-antitoxin system" evidence="1">
    <location>
        <begin position="7"/>
        <end position="63"/>
    </location>
</feature>
<dbReference type="EMBL" id="PFUT01000014">
    <property type="protein sequence ID" value="PJB09311.1"/>
    <property type="molecule type" value="Genomic_DNA"/>
</dbReference>
<dbReference type="PANTHER" id="PTHR34504:SF2">
    <property type="entry name" value="UPF0150 PROTEIN SSL0259"/>
    <property type="match status" value="1"/>
</dbReference>
<reference evidence="3" key="1">
    <citation type="submission" date="2017-09" db="EMBL/GenBank/DDBJ databases">
        <title>Depth-based differentiation of microbial function through sediment-hosted aquifers and enrichment of novel symbionts in the deep terrestrial subsurface.</title>
        <authorList>
            <person name="Probst A.J."/>
            <person name="Ladd B."/>
            <person name="Jarett J.K."/>
            <person name="Geller-Mcgrath D.E."/>
            <person name="Sieber C.M.K."/>
            <person name="Emerson J.B."/>
            <person name="Anantharaman K."/>
            <person name="Thomas B.C."/>
            <person name="Malmstrom R."/>
            <person name="Stieglmeier M."/>
            <person name="Klingl A."/>
            <person name="Woyke T."/>
            <person name="Ryan C.M."/>
            <person name="Banfield J.F."/>
        </authorList>
    </citation>
    <scope>NUCLEOTIDE SEQUENCE [LARGE SCALE GENOMIC DNA]</scope>
</reference>
<gene>
    <name evidence="2" type="ORF">CO121_00625</name>
</gene>
<organism evidence="2 3">
    <name type="scientific">bacterium (Candidatus Gribaldobacteria) CG_4_9_14_3_um_filter_36_15</name>
    <dbReference type="NCBI Taxonomy" id="2014269"/>
    <lineage>
        <taxon>Bacteria</taxon>
        <taxon>Candidatus Gribaldobacteria</taxon>
    </lineage>
</organism>
<dbReference type="PANTHER" id="PTHR34504">
    <property type="entry name" value="ANTITOXIN HICB"/>
    <property type="match status" value="1"/>
</dbReference>
<dbReference type="SUPFAM" id="SSF143100">
    <property type="entry name" value="TTHA1013/TTHA0281-like"/>
    <property type="match status" value="1"/>
</dbReference>
<dbReference type="Proteomes" id="UP000229156">
    <property type="component" value="Unassembled WGS sequence"/>
</dbReference>
<dbReference type="InterPro" id="IPR051404">
    <property type="entry name" value="TA_system_antitoxin"/>
</dbReference>
<comment type="caution">
    <text evidence="2">The sequence shown here is derived from an EMBL/GenBank/DDBJ whole genome shotgun (WGS) entry which is preliminary data.</text>
</comment>
<sequence>MKKTFRYNVILRPEPEGGFTVVVPSLPGCVTYGRNLKEAKKMAVDAIKGYIVSLKKHKELIPTDEESFFTSVDIKKVPVYV</sequence>
<dbReference type="AlphaFoldDB" id="A0A2M7ZVZ5"/>
<evidence type="ECO:0000313" key="2">
    <source>
        <dbReference type="EMBL" id="PJB09311.1"/>
    </source>
</evidence>
<dbReference type="InterPro" id="IPR031807">
    <property type="entry name" value="HicB-like"/>
</dbReference>
<dbReference type="Pfam" id="PF15919">
    <property type="entry name" value="HicB_lk_antitox"/>
    <property type="match status" value="1"/>
</dbReference>
<accession>A0A2M7ZVZ5</accession>
<dbReference type="Gene3D" id="3.30.160.250">
    <property type="match status" value="1"/>
</dbReference>
<evidence type="ECO:0000259" key="1">
    <source>
        <dbReference type="Pfam" id="PF15919"/>
    </source>
</evidence>
<name>A0A2M7ZVZ5_9BACT</name>
<protein>
    <submittedName>
        <fullName evidence="2">Antitoxin HicB</fullName>
    </submittedName>
</protein>